<name>A0A327NVS8_9BACT</name>
<dbReference type="EMBL" id="QLLK01000018">
    <property type="protein sequence ID" value="RAI84185.1"/>
    <property type="molecule type" value="Genomic_DNA"/>
</dbReference>
<dbReference type="Gene3D" id="2.40.50.1020">
    <property type="entry name" value="LytTr DNA-binding domain"/>
    <property type="match status" value="1"/>
</dbReference>
<feature type="domain" description="Response regulatory" evidence="2">
    <location>
        <begin position="7"/>
        <end position="121"/>
    </location>
</feature>
<evidence type="ECO:0000259" key="2">
    <source>
        <dbReference type="PROSITE" id="PS50110"/>
    </source>
</evidence>
<dbReference type="AlphaFoldDB" id="A0A327NVS8"/>
<dbReference type="PROSITE" id="PS50930">
    <property type="entry name" value="HTH_LYTTR"/>
    <property type="match status" value="1"/>
</dbReference>
<gene>
    <name evidence="4" type="ORF">LV83_04078</name>
</gene>
<dbReference type="SMART" id="SM00448">
    <property type="entry name" value="REC"/>
    <property type="match status" value="1"/>
</dbReference>
<dbReference type="GO" id="GO:0000156">
    <property type="term" value="F:phosphorelay response regulator activity"/>
    <property type="evidence" value="ECO:0007669"/>
    <property type="project" value="InterPro"/>
</dbReference>
<accession>A0A327NVS8</accession>
<dbReference type="Pfam" id="PF00072">
    <property type="entry name" value="Response_reg"/>
    <property type="match status" value="1"/>
</dbReference>
<dbReference type="SMART" id="SM00850">
    <property type="entry name" value="LytTR"/>
    <property type="match status" value="1"/>
</dbReference>
<dbReference type="PANTHER" id="PTHR37299:SF1">
    <property type="entry name" value="STAGE 0 SPORULATION PROTEIN A HOMOLOG"/>
    <property type="match status" value="1"/>
</dbReference>
<keyword evidence="5" id="KW-1185">Reference proteome</keyword>
<dbReference type="GO" id="GO:0003677">
    <property type="term" value="F:DNA binding"/>
    <property type="evidence" value="ECO:0007669"/>
    <property type="project" value="InterPro"/>
</dbReference>
<evidence type="ECO:0000256" key="1">
    <source>
        <dbReference type="PROSITE-ProRule" id="PRU00169"/>
    </source>
</evidence>
<comment type="caution">
    <text evidence="4">The sequence shown here is derived from an EMBL/GenBank/DDBJ whole genome shotgun (WGS) entry which is preliminary data.</text>
</comment>
<dbReference type="InterPro" id="IPR007492">
    <property type="entry name" value="LytTR_DNA-bd_dom"/>
</dbReference>
<organism evidence="4 5">
    <name type="scientific">Algoriphagus yeomjeoni</name>
    <dbReference type="NCBI Taxonomy" id="291403"/>
    <lineage>
        <taxon>Bacteria</taxon>
        <taxon>Pseudomonadati</taxon>
        <taxon>Bacteroidota</taxon>
        <taxon>Cytophagia</taxon>
        <taxon>Cytophagales</taxon>
        <taxon>Cyclobacteriaceae</taxon>
        <taxon>Algoriphagus</taxon>
    </lineage>
</organism>
<dbReference type="InterPro" id="IPR011006">
    <property type="entry name" value="CheY-like_superfamily"/>
</dbReference>
<feature type="domain" description="HTH LytTR-type" evidence="3">
    <location>
        <begin position="146"/>
        <end position="248"/>
    </location>
</feature>
<protein>
    <submittedName>
        <fullName evidence="4">LytTR family two component transcriptional regulator</fullName>
    </submittedName>
</protein>
<reference evidence="4 5" key="1">
    <citation type="submission" date="2018-06" db="EMBL/GenBank/DDBJ databases">
        <title>Genomic Encyclopedia of Archaeal and Bacterial Type Strains, Phase II (KMG-II): from individual species to whole genera.</title>
        <authorList>
            <person name="Goeker M."/>
        </authorList>
    </citation>
    <scope>NUCLEOTIDE SEQUENCE [LARGE SCALE GENOMIC DNA]</scope>
    <source>
        <strain evidence="4 5">DSM 23446</strain>
    </source>
</reference>
<evidence type="ECO:0000313" key="4">
    <source>
        <dbReference type="EMBL" id="RAI84185.1"/>
    </source>
</evidence>
<evidence type="ECO:0000259" key="3">
    <source>
        <dbReference type="PROSITE" id="PS50930"/>
    </source>
</evidence>
<dbReference type="Gene3D" id="3.40.50.2300">
    <property type="match status" value="1"/>
</dbReference>
<feature type="modified residue" description="4-aspartylphosphate" evidence="1">
    <location>
        <position position="60"/>
    </location>
</feature>
<dbReference type="PROSITE" id="PS50110">
    <property type="entry name" value="RESPONSE_REGULATORY"/>
    <property type="match status" value="1"/>
</dbReference>
<dbReference type="InterPro" id="IPR046947">
    <property type="entry name" value="LytR-like"/>
</dbReference>
<evidence type="ECO:0000313" key="5">
    <source>
        <dbReference type="Proteomes" id="UP000249610"/>
    </source>
</evidence>
<proteinExistence type="predicted"/>
<dbReference type="Pfam" id="PF04397">
    <property type="entry name" value="LytTR"/>
    <property type="match status" value="1"/>
</dbReference>
<dbReference type="PANTHER" id="PTHR37299">
    <property type="entry name" value="TRANSCRIPTIONAL REGULATOR-RELATED"/>
    <property type="match status" value="1"/>
</dbReference>
<dbReference type="InterPro" id="IPR001789">
    <property type="entry name" value="Sig_transdc_resp-reg_receiver"/>
</dbReference>
<keyword evidence="1" id="KW-0597">Phosphoprotein</keyword>
<dbReference type="Proteomes" id="UP000249610">
    <property type="component" value="Unassembled WGS sequence"/>
</dbReference>
<dbReference type="SUPFAM" id="SSF52172">
    <property type="entry name" value="CheY-like"/>
    <property type="match status" value="1"/>
</dbReference>
<sequence length="248" mass="28618">MSKPMIKTILVDDEKHALETLKMLLELHFPNKFDFIALCNSVDQAVSAIQQNDPDLVFLDIQMPQKSGFTLLEIFPHRDFEVVFTTAHKDHAIPAFKHAAFDYLLKPIDSVELQKTIVRFEEKRKPNAIEETLVSIKNQINSHNIIDLNTQDTIEYVNLNDILYLKADGNYTEFHLEGGRKLLISKPIGHFTKRFEESNLFVRLHHSFLANSTKFLCYDKKEGFMILRNGDKISVSVRKSSTLTNGFY</sequence>